<comment type="caution">
    <text evidence="1">The sequence shown here is derived from an EMBL/GenBank/DDBJ whole genome shotgun (WGS) entry which is preliminary data.</text>
</comment>
<name>A0AB36JNC7_9STRE</name>
<protein>
    <submittedName>
        <fullName evidence="1">Uncharacterized protein</fullName>
    </submittedName>
</protein>
<dbReference type="EMBL" id="MSPT01000022">
    <property type="protein sequence ID" value="ONK25725.1"/>
    <property type="molecule type" value="Genomic_DNA"/>
</dbReference>
<sequence length="68" mass="8044">MGTVNDRWTTPILYLTEDNDDMARTLFVRHLSNRKAKEVERHQREIEKIEKLVTLVDNSPVMMEEENG</sequence>
<evidence type="ECO:0000313" key="2">
    <source>
        <dbReference type="Proteomes" id="UP000188600"/>
    </source>
</evidence>
<accession>A0AB36JNC7</accession>
<dbReference type="AlphaFoldDB" id="A0AB36JNC7"/>
<proteinExistence type="predicted"/>
<dbReference type="Proteomes" id="UP000188600">
    <property type="component" value="Unassembled WGS sequence"/>
</dbReference>
<gene>
    <name evidence="1" type="ORF">BVE86_09455</name>
</gene>
<reference evidence="1 2" key="1">
    <citation type="submission" date="2016-12" db="EMBL/GenBank/DDBJ databases">
        <authorList>
            <person name="Gulvik C.A."/>
        </authorList>
    </citation>
    <scope>NUCLEOTIDE SEQUENCE [LARGE SCALE GENOMIC DNA]</scope>
    <source>
        <strain evidence="1 2">12-5291</strain>
    </source>
</reference>
<organism evidence="1 2">
    <name type="scientific">Streptococcus azizii</name>
    <dbReference type="NCBI Taxonomy" id="1579424"/>
    <lineage>
        <taxon>Bacteria</taxon>
        <taxon>Bacillati</taxon>
        <taxon>Bacillota</taxon>
        <taxon>Bacilli</taxon>
        <taxon>Lactobacillales</taxon>
        <taxon>Streptococcaceae</taxon>
        <taxon>Streptococcus</taxon>
    </lineage>
</organism>
<evidence type="ECO:0000313" key="1">
    <source>
        <dbReference type="EMBL" id="ONK25725.1"/>
    </source>
</evidence>